<evidence type="ECO:0000313" key="4">
    <source>
        <dbReference type="EMBL" id="MFH6982596.1"/>
    </source>
</evidence>
<dbReference type="CDD" id="cd00586">
    <property type="entry name" value="4HBT"/>
    <property type="match status" value="1"/>
</dbReference>
<sequence length="131" mass="15530">MIPIQYIEEIKVSAGDLDELHHVNNVVYLKWVQLVAENHWRSAVCQTIQDQYIWVVLSHFIQYHKPAVLDDHLTLLTYVGEFEGVRSIRYVKIKRGMELIAEAKTEWCMLDAVTKRPRRVTDEVSKWFFKN</sequence>
<name>A0ABW7N573_9BACT</name>
<evidence type="ECO:0000259" key="3">
    <source>
        <dbReference type="Pfam" id="PF01643"/>
    </source>
</evidence>
<dbReference type="InterPro" id="IPR002864">
    <property type="entry name" value="Acyl-ACP_thioesterase_NHD"/>
</dbReference>
<dbReference type="PANTHER" id="PTHR31793:SF27">
    <property type="entry name" value="NOVEL THIOESTERASE SUPERFAMILY DOMAIN AND SAPOSIN A-TYPE DOMAIN CONTAINING PROTEIN (0610012H03RIK)"/>
    <property type="match status" value="1"/>
</dbReference>
<dbReference type="RefSeq" id="WP_395416282.1">
    <property type="nucleotide sequence ID" value="NZ_JBIPKE010000012.1"/>
</dbReference>
<gene>
    <name evidence="4" type="ORF">ACHKAR_04055</name>
</gene>
<evidence type="ECO:0000256" key="2">
    <source>
        <dbReference type="ARBA" id="ARBA00022801"/>
    </source>
</evidence>
<dbReference type="EC" id="3.1.2.-" evidence="4"/>
<dbReference type="EMBL" id="JBIPKE010000012">
    <property type="protein sequence ID" value="MFH6982596.1"/>
    <property type="molecule type" value="Genomic_DNA"/>
</dbReference>
<comment type="similarity">
    <text evidence="1">Belongs to the 4-hydroxybenzoyl-CoA thioesterase family.</text>
</comment>
<dbReference type="Pfam" id="PF01643">
    <property type="entry name" value="Acyl-ACP_TE"/>
    <property type="match status" value="1"/>
</dbReference>
<dbReference type="SUPFAM" id="SSF54637">
    <property type="entry name" value="Thioesterase/thiol ester dehydrase-isomerase"/>
    <property type="match status" value="1"/>
</dbReference>
<dbReference type="PANTHER" id="PTHR31793">
    <property type="entry name" value="4-HYDROXYBENZOYL-COA THIOESTERASE FAMILY MEMBER"/>
    <property type="match status" value="1"/>
</dbReference>
<reference evidence="4 5" key="1">
    <citation type="journal article" date="2013" name="Int. J. Syst. Evol. Microbiol.">
        <title>Marinoscillum luteum sp. nov., isolated from marine sediment.</title>
        <authorList>
            <person name="Cha I.T."/>
            <person name="Park S.J."/>
            <person name="Kim S.J."/>
            <person name="Kim J.G."/>
            <person name="Jung M.Y."/>
            <person name="Shin K.S."/>
            <person name="Kwon K.K."/>
            <person name="Yang S.H."/>
            <person name="Seo Y.S."/>
            <person name="Rhee S.K."/>
        </authorList>
    </citation>
    <scope>NUCLEOTIDE SEQUENCE [LARGE SCALE GENOMIC DNA]</scope>
    <source>
        <strain evidence="4 5">KCTC 23939</strain>
    </source>
</reference>
<evidence type="ECO:0000256" key="1">
    <source>
        <dbReference type="ARBA" id="ARBA00005953"/>
    </source>
</evidence>
<evidence type="ECO:0000313" key="5">
    <source>
        <dbReference type="Proteomes" id="UP001610063"/>
    </source>
</evidence>
<dbReference type="InterPro" id="IPR050563">
    <property type="entry name" value="4-hydroxybenzoyl-CoA_TE"/>
</dbReference>
<dbReference type="Gene3D" id="3.10.129.10">
    <property type="entry name" value="Hotdog Thioesterase"/>
    <property type="match status" value="1"/>
</dbReference>
<organism evidence="4 5">
    <name type="scientific">Marinoscillum luteum</name>
    <dbReference type="NCBI Taxonomy" id="861051"/>
    <lineage>
        <taxon>Bacteria</taxon>
        <taxon>Pseudomonadati</taxon>
        <taxon>Bacteroidota</taxon>
        <taxon>Cytophagia</taxon>
        <taxon>Cytophagales</taxon>
        <taxon>Reichenbachiellaceae</taxon>
        <taxon>Marinoscillum</taxon>
    </lineage>
</organism>
<proteinExistence type="inferred from homology"/>
<dbReference type="Proteomes" id="UP001610063">
    <property type="component" value="Unassembled WGS sequence"/>
</dbReference>
<dbReference type="GO" id="GO:0016787">
    <property type="term" value="F:hydrolase activity"/>
    <property type="evidence" value="ECO:0007669"/>
    <property type="project" value="UniProtKB-KW"/>
</dbReference>
<feature type="domain" description="Acyl-ACP thioesterase N-terminal hotdog" evidence="3">
    <location>
        <begin position="6"/>
        <end position="126"/>
    </location>
</feature>
<dbReference type="InterPro" id="IPR029069">
    <property type="entry name" value="HotDog_dom_sf"/>
</dbReference>
<comment type="caution">
    <text evidence="4">The sequence shown here is derived from an EMBL/GenBank/DDBJ whole genome shotgun (WGS) entry which is preliminary data.</text>
</comment>
<keyword evidence="5" id="KW-1185">Reference proteome</keyword>
<keyword evidence="2 4" id="KW-0378">Hydrolase</keyword>
<protein>
    <submittedName>
        <fullName evidence="4">Acyl-CoA thioesterase</fullName>
        <ecNumber evidence="4">3.1.2.-</ecNumber>
    </submittedName>
</protein>
<accession>A0ABW7N573</accession>